<dbReference type="Proteomes" id="UP000077726">
    <property type="component" value="Unassembled WGS sequence"/>
</dbReference>
<feature type="region of interest" description="Disordered" evidence="1">
    <location>
        <begin position="12"/>
        <end position="36"/>
    </location>
</feature>
<protein>
    <submittedName>
        <fullName evidence="2">Uncharacterized protein</fullName>
    </submittedName>
</protein>
<evidence type="ECO:0000256" key="1">
    <source>
        <dbReference type="SAM" id="MobiDB-lite"/>
    </source>
</evidence>
<keyword evidence="3" id="KW-1185">Reference proteome</keyword>
<proteinExistence type="predicted"/>
<feature type="compositionally biased region" description="Basic and acidic residues" evidence="1">
    <location>
        <begin position="18"/>
        <end position="31"/>
    </location>
</feature>
<gene>
    <name evidence="2" type="ORF">A7Q00_00225</name>
</gene>
<dbReference type="AlphaFoldDB" id="A0A1B6W259"/>
<comment type="caution">
    <text evidence="2">The sequence shown here is derived from an EMBL/GenBank/DDBJ whole genome shotgun (WGS) entry which is preliminary data.</text>
</comment>
<reference evidence="3" key="1">
    <citation type="submission" date="2016-05" db="EMBL/GenBank/DDBJ databases">
        <title>Draft genome of Corynebacterium afermentans subsp. afermentans LCDC 88199T.</title>
        <authorList>
            <person name="Bernier A.-M."/>
            <person name="Bernard K."/>
        </authorList>
    </citation>
    <scope>NUCLEOTIDE SEQUENCE [LARGE SCALE GENOMIC DNA]</scope>
    <source>
        <strain evidence="3">NML130454</strain>
    </source>
</reference>
<organism evidence="2 3">
    <name type="scientific">Eikenella halliae</name>
    <dbReference type="NCBI Taxonomy" id="1795832"/>
    <lineage>
        <taxon>Bacteria</taxon>
        <taxon>Pseudomonadati</taxon>
        <taxon>Pseudomonadota</taxon>
        <taxon>Betaproteobacteria</taxon>
        <taxon>Neisseriales</taxon>
        <taxon>Neisseriaceae</taxon>
        <taxon>Eikenella</taxon>
    </lineage>
</organism>
<name>A0A1B6W259_9NEIS</name>
<evidence type="ECO:0000313" key="2">
    <source>
        <dbReference type="EMBL" id="OAM45252.1"/>
    </source>
</evidence>
<accession>A0A1B6W259</accession>
<dbReference type="EMBL" id="LXSQ01000001">
    <property type="protein sequence ID" value="OAM45252.1"/>
    <property type="molecule type" value="Genomic_DNA"/>
</dbReference>
<evidence type="ECO:0000313" key="3">
    <source>
        <dbReference type="Proteomes" id="UP000077726"/>
    </source>
</evidence>
<sequence length="119" mass="13518">MAFWGLALGASPTQCSSEKVEKGNQKGDKQKTRQPRQPRAFFVGEIHDVVVCEWLRKGDCKQKRQPERREFLVFALQKRVDALSGCLWRGGAFVWAKMSAVWFKGSLKGGKSVFRLPCE</sequence>